<gene>
    <name evidence="15" type="ORF">UCDDS831_g00704</name>
</gene>
<dbReference type="CDD" id="cd00985">
    <property type="entry name" value="Maf_Ham1"/>
    <property type="match status" value="1"/>
</dbReference>
<comment type="subcellular location">
    <subcellularLocation>
        <location evidence="1">Cytoplasm</location>
    </subcellularLocation>
</comment>
<evidence type="ECO:0000256" key="8">
    <source>
        <dbReference type="ARBA" id="ARBA00023080"/>
    </source>
</evidence>
<keyword evidence="3" id="KW-0963">Cytoplasm</keyword>
<evidence type="ECO:0000256" key="3">
    <source>
        <dbReference type="ARBA" id="ARBA00022490"/>
    </source>
</evidence>
<comment type="catalytic activity">
    <reaction evidence="13">
        <text>dITP + H2O = dIMP + diphosphate + H(+)</text>
        <dbReference type="Rhea" id="RHEA:28342"/>
        <dbReference type="ChEBI" id="CHEBI:15377"/>
        <dbReference type="ChEBI" id="CHEBI:15378"/>
        <dbReference type="ChEBI" id="CHEBI:33019"/>
        <dbReference type="ChEBI" id="CHEBI:61194"/>
        <dbReference type="ChEBI" id="CHEBI:61382"/>
        <dbReference type="EC" id="3.6.1.66"/>
    </reaction>
    <physiologicalReaction direction="left-to-right" evidence="13">
        <dbReference type="Rhea" id="RHEA:28343"/>
    </physiologicalReaction>
</comment>
<keyword evidence="7" id="KW-0460">Magnesium</keyword>
<dbReference type="FunFam" id="3.90.950.10:FF:000003">
    <property type="entry name" value="Inosine triphosphate pyrophosphatase"/>
    <property type="match status" value="1"/>
</dbReference>
<keyword evidence="4" id="KW-0479">Metal-binding</keyword>
<dbReference type="GO" id="GO:0036220">
    <property type="term" value="F:ITP diphosphatase activity"/>
    <property type="evidence" value="ECO:0007669"/>
    <property type="project" value="UniProtKB-EC"/>
</dbReference>
<name>A0A0G2HGL2_9PEZI</name>
<dbReference type="Proteomes" id="UP000034182">
    <property type="component" value="Unassembled WGS sequence"/>
</dbReference>
<keyword evidence="6" id="KW-0378">Hydrolase</keyword>
<comment type="catalytic activity">
    <reaction evidence="12">
        <text>ITP + H2O = IMP + diphosphate + H(+)</text>
        <dbReference type="Rhea" id="RHEA:29399"/>
        <dbReference type="ChEBI" id="CHEBI:15377"/>
        <dbReference type="ChEBI" id="CHEBI:15378"/>
        <dbReference type="ChEBI" id="CHEBI:33019"/>
        <dbReference type="ChEBI" id="CHEBI:58053"/>
        <dbReference type="ChEBI" id="CHEBI:61402"/>
        <dbReference type="EC" id="3.6.1.66"/>
    </reaction>
    <physiologicalReaction direction="left-to-right" evidence="12">
        <dbReference type="Rhea" id="RHEA:29400"/>
    </physiologicalReaction>
</comment>
<dbReference type="GO" id="GO:0009117">
    <property type="term" value="P:nucleotide metabolic process"/>
    <property type="evidence" value="ECO:0007669"/>
    <property type="project" value="UniProtKB-KW"/>
</dbReference>
<dbReference type="InterPro" id="IPR002637">
    <property type="entry name" value="RdgB/HAM1"/>
</dbReference>
<dbReference type="AlphaFoldDB" id="A0A0G2HGL2"/>
<evidence type="ECO:0000256" key="4">
    <source>
        <dbReference type="ARBA" id="ARBA00022723"/>
    </source>
</evidence>
<keyword evidence="8" id="KW-0546">Nucleotide metabolism</keyword>
<evidence type="ECO:0000256" key="13">
    <source>
        <dbReference type="ARBA" id="ARBA00093255"/>
    </source>
</evidence>
<evidence type="ECO:0000256" key="9">
    <source>
        <dbReference type="ARBA" id="ARBA00023211"/>
    </source>
</evidence>
<dbReference type="GO" id="GO:0000166">
    <property type="term" value="F:nucleotide binding"/>
    <property type="evidence" value="ECO:0007669"/>
    <property type="project" value="UniProtKB-KW"/>
</dbReference>
<dbReference type="GO" id="GO:0046872">
    <property type="term" value="F:metal ion binding"/>
    <property type="evidence" value="ECO:0007669"/>
    <property type="project" value="UniProtKB-KW"/>
</dbReference>
<dbReference type="SUPFAM" id="SSF52972">
    <property type="entry name" value="ITPase-like"/>
    <property type="match status" value="1"/>
</dbReference>
<evidence type="ECO:0000256" key="14">
    <source>
        <dbReference type="ARBA" id="ARBA00093271"/>
    </source>
</evidence>
<sequence>MSPIRPRVLNFITGNPHKLREASAILSGCIELVSQSVDVLEIQGTPREIAADKCRRAAIAVNGPALVEDTALEFHALNGMPGPYIRPFFTAIGNDGLRNLLAVYDDKSATSVCTLAYCHGPGEEPIIFEGRCTAYDPIFEYEGQTFAEMDTTFKNRVSDRYRALHKLRQWLHNATED</sequence>
<comment type="caution">
    <text evidence="15">The sequence shown here is derived from an EMBL/GenBank/DDBJ whole genome shotgun (WGS) entry which is preliminary data.</text>
</comment>
<reference evidence="15 16" key="2">
    <citation type="submission" date="2015-05" db="EMBL/GenBank/DDBJ databases">
        <title>Distinctive expansion of gene families associated with plant cell wall degradation and secondary metabolism in the genomes of grapevine trunk pathogens.</title>
        <authorList>
            <person name="Lawrence D.P."/>
            <person name="Travadon R."/>
            <person name="Rolshausen P.E."/>
            <person name="Baumgartner K."/>
        </authorList>
    </citation>
    <scope>NUCLEOTIDE SEQUENCE [LARGE SCALE GENOMIC DNA]</scope>
    <source>
        <strain evidence="15">DS831</strain>
    </source>
</reference>
<keyword evidence="5" id="KW-0547">Nucleotide-binding</keyword>
<evidence type="ECO:0000256" key="7">
    <source>
        <dbReference type="ARBA" id="ARBA00022842"/>
    </source>
</evidence>
<dbReference type="EMBL" id="LAQI01000019">
    <property type="protein sequence ID" value="KKY27600.1"/>
    <property type="molecule type" value="Genomic_DNA"/>
</dbReference>
<reference evidence="15 16" key="1">
    <citation type="submission" date="2015-03" db="EMBL/GenBank/DDBJ databases">
        <authorList>
            <person name="Morales-Cruz A."/>
            <person name="Amrine K.C."/>
            <person name="Cantu D."/>
        </authorList>
    </citation>
    <scope>NUCLEOTIDE SEQUENCE [LARGE SCALE GENOMIC DNA]</scope>
    <source>
        <strain evidence="15">DS831</strain>
    </source>
</reference>
<evidence type="ECO:0000256" key="5">
    <source>
        <dbReference type="ARBA" id="ARBA00022741"/>
    </source>
</evidence>
<dbReference type="Pfam" id="PF01725">
    <property type="entry name" value="Ham1p_like"/>
    <property type="match status" value="1"/>
</dbReference>
<evidence type="ECO:0000313" key="15">
    <source>
        <dbReference type="EMBL" id="KKY27600.1"/>
    </source>
</evidence>
<evidence type="ECO:0000256" key="2">
    <source>
        <dbReference type="ARBA" id="ARBA00008023"/>
    </source>
</evidence>
<keyword evidence="9" id="KW-0464">Manganese</keyword>
<dbReference type="EC" id="3.6.1.66" evidence="11"/>
<accession>A0A0G2HGL2</accession>
<dbReference type="GO" id="GO:0005737">
    <property type="term" value="C:cytoplasm"/>
    <property type="evidence" value="ECO:0007669"/>
    <property type="project" value="UniProtKB-SubCell"/>
</dbReference>
<dbReference type="GO" id="GO:0009143">
    <property type="term" value="P:nucleoside triphosphate catabolic process"/>
    <property type="evidence" value="ECO:0007669"/>
    <property type="project" value="InterPro"/>
</dbReference>
<dbReference type="Gene3D" id="3.90.950.10">
    <property type="match status" value="1"/>
</dbReference>
<evidence type="ECO:0000256" key="6">
    <source>
        <dbReference type="ARBA" id="ARBA00022801"/>
    </source>
</evidence>
<protein>
    <recommendedName>
        <fullName evidence="11">XTP/dITP diphosphatase</fullName>
        <ecNumber evidence="11">3.6.1.66</ecNumber>
    </recommendedName>
</protein>
<comment type="function">
    <text evidence="10">Pyrophosphatase that hydrolyzes the non-canonical purine nucleotides inosine triphosphate (ITP), deoxyinosine triphosphate (dITP) as well as 2'-deoxy-N-6-hydroxylaminopurine triphosphate (dHAPTP) and xanthosine 5'-triphosphate (XTP) to their respective monophosphate derivatives. The enzyme does not distinguish between the deoxy- and ribose forms. Probably excludes non-canonical purines from RNA and DNA precursor pools, thus preventing their incorporation into RNA and DNA and avoiding chromosomal lesions.</text>
</comment>
<evidence type="ECO:0000256" key="12">
    <source>
        <dbReference type="ARBA" id="ARBA00093218"/>
    </source>
</evidence>
<evidence type="ECO:0000256" key="1">
    <source>
        <dbReference type="ARBA" id="ARBA00004496"/>
    </source>
</evidence>
<comment type="catalytic activity">
    <reaction evidence="14">
        <text>N(6)-hydroxy-dATP + H2O = N(6)-hydroxy-dAMP + diphosphate + H(+)</text>
        <dbReference type="Rhea" id="RHEA:83971"/>
        <dbReference type="ChEBI" id="CHEBI:15377"/>
        <dbReference type="ChEBI" id="CHEBI:15378"/>
        <dbReference type="ChEBI" id="CHEBI:33019"/>
        <dbReference type="ChEBI" id="CHEBI:233529"/>
        <dbReference type="ChEBI" id="CHEBI:233530"/>
    </reaction>
    <physiologicalReaction direction="left-to-right" evidence="14">
        <dbReference type="Rhea" id="RHEA:83972"/>
    </physiologicalReaction>
</comment>
<organism evidence="15 16">
    <name type="scientific">Diplodia seriata</name>
    <dbReference type="NCBI Taxonomy" id="420778"/>
    <lineage>
        <taxon>Eukaryota</taxon>
        <taxon>Fungi</taxon>
        <taxon>Dikarya</taxon>
        <taxon>Ascomycota</taxon>
        <taxon>Pezizomycotina</taxon>
        <taxon>Dothideomycetes</taxon>
        <taxon>Dothideomycetes incertae sedis</taxon>
        <taxon>Botryosphaeriales</taxon>
        <taxon>Botryosphaeriaceae</taxon>
        <taxon>Diplodia</taxon>
    </lineage>
</organism>
<evidence type="ECO:0000256" key="11">
    <source>
        <dbReference type="ARBA" id="ARBA00066468"/>
    </source>
</evidence>
<evidence type="ECO:0000256" key="10">
    <source>
        <dbReference type="ARBA" id="ARBA00054940"/>
    </source>
</evidence>
<evidence type="ECO:0000313" key="16">
    <source>
        <dbReference type="Proteomes" id="UP000034182"/>
    </source>
</evidence>
<dbReference type="PANTHER" id="PTHR11067:SF9">
    <property type="entry name" value="INOSINE TRIPHOSPHATE PYROPHOSPHATASE"/>
    <property type="match status" value="1"/>
</dbReference>
<proteinExistence type="inferred from homology"/>
<dbReference type="InterPro" id="IPR029001">
    <property type="entry name" value="ITPase-like_fam"/>
</dbReference>
<dbReference type="PANTHER" id="PTHR11067">
    <property type="entry name" value="INOSINE TRIPHOSPHATE PYROPHOSPHATASE/HAM1 PROTEIN"/>
    <property type="match status" value="1"/>
</dbReference>
<comment type="similarity">
    <text evidence="2">Belongs to the HAM1 NTPase family.</text>
</comment>